<keyword evidence="1" id="KW-1133">Transmembrane helix</keyword>
<organism evidence="3 4">
    <name type="scientific">Thalassobacillus hwangdonensis</name>
    <dbReference type="NCBI Taxonomy" id="546108"/>
    <lineage>
        <taxon>Bacteria</taxon>
        <taxon>Bacillati</taxon>
        <taxon>Bacillota</taxon>
        <taxon>Bacilli</taxon>
        <taxon>Bacillales</taxon>
        <taxon>Bacillaceae</taxon>
        <taxon>Thalassobacillus</taxon>
    </lineage>
</organism>
<dbReference type="RefSeq" id="WP_386061806.1">
    <property type="nucleotide sequence ID" value="NZ_JBHTKL010000005.1"/>
</dbReference>
<name>A0ABW3L4I4_9BACI</name>
<accession>A0ABW3L4I4</accession>
<keyword evidence="1" id="KW-0472">Membrane</keyword>
<feature type="transmembrane region" description="Helical" evidence="1">
    <location>
        <begin position="108"/>
        <end position="133"/>
    </location>
</feature>
<keyword evidence="1" id="KW-0812">Transmembrane</keyword>
<reference evidence="4" key="1">
    <citation type="journal article" date="2019" name="Int. J. Syst. Evol. Microbiol.">
        <title>The Global Catalogue of Microorganisms (GCM) 10K type strain sequencing project: providing services to taxonomists for standard genome sequencing and annotation.</title>
        <authorList>
            <consortium name="The Broad Institute Genomics Platform"/>
            <consortium name="The Broad Institute Genome Sequencing Center for Infectious Disease"/>
            <person name="Wu L."/>
            <person name="Ma J."/>
        </authorList>
    </citation>
    <scope>NUCLEOTIDE SEQUENCE [LARGE SCALE GENOMIC DNA]</scope>
    <source>
        <strain evidence="4">CCUG 56607</strain>
    </source>
</reference>
<feature type="transmembrane region" description="Helical" evidence="1">
    <location>
        <begin position="74"/>
        <end position="96"/>
    </location>
</feature>
<feature type="transmembrane region" description="Helical" evidence="1">
    <location>
        <begin position="153"/>
        <end position="171"/>
    </location>
</feature>
<protein>
    <submittedName>
        <fullName evidence="3">Zinc dependent phospholipase C family protein</fullName>
    </submittedName>
</protein>
<feature type="transmembrane region" description="Helical" evidence="1">
    <location>
        <begin position="20"/>
        <end position="43"/>
    </location>
</feature>
<dbReference type="InterPro" id="IPR029002">
    <property type="entry name" value="PLPC/GPLD1"/>
</dbReference>
<evidence type="ECO:0000259" key="2">
    <source>
        <dbReference type="Pfam" id="PF00882"/>
    </source>
</evidence>
<feature type="domain" description="Phospholipase C/D" evidence="2">
    <location>
        <begin position="17"/>
        <end position="123"/>
    </location>
</feature>
<proteinExistence type="predicted"/>
<evidence type="ECO:0000313" key="4">
    <source>
        <dbReference type="Proteomes" id="UP001596990"/>
    </source>
</evidence>
<dbReference type="Pfam" id="PF00882">
    <property type="entry name" value="Zn_dep_PLPC"/>
    <property type="match status" value="1"/>
</dbReference>
<comment type="caution">
    <text evidence="3">The sequence shown here is derived from an EMBL/GenBank/DDBJ whole genome shotgun (WGS) entry which is preliminary data.</text>
</comment>
<evidence type="ECO:0000256" key="1">
    <source>
        <dbReference type="SAM" id="Phobius"/>
    </source>
</evidence>
<dbReference type="EMBL" id="JBHTKL010000005">
    <property type="protein sequence ID" value="MFD1020352.1"/>
    <property type="molecule type" value="Genomic_DNA"/>
</dbReference>
<keyword evidence="4" id="KW-1185">Reference proteome</keyword>
<sequence>MNTLHHGFWTYFFIRKKQFVKYFIVGSVFPDLVYYVMFFFIFFKRKAWELLADAPPGYVLHQLVHEMFDNHAVIILRQAGHSIFVWGVVFLIILIWKGRKLTAWHALLYGWFGHIIVDLLTHVEDAVPVFYPVSSLVIRGPVSYWDDDHYGDIFSIVNGVLIASTILYLIGKKLLDLRKRRRN</sequence>
<gene>
    <name evidence="3" type="ORF">ACFQ2J_14280</name>
</gene>
<dbReference type="Proteomes" id="UP001596990">
    <property type="component" value="Unassembled WGS sequence"/>
</dbReference>
<evidence type="ECO:0000313" key="3">
    <source>
        <dbReference type="EMBL" id="MFD1020352.1"/>
    </source>
</evidence>